<dbReference type="InterPro" id="IPR006091">
    <property type="entry name" value="Acyl-CoA_Oxase/DH_mid-dom"/>
</dbReference>
<dbReference type="VEuPathDB" id="FungiDB:AeMF1_000507"/>
<name>A0A6G0XFI6_9STRA</name>
<comment type="cofactor">
    <cofactor evidence="1 5">
        <name>FAD</name>
        <dbReference type="ChEBI" id="CHEBI:57692"/>
    </cofactor>
</comment>
<accession>A0A6G0XFI6</accession>
<dbReference type="Proteomes" id="UP000481153">
    <property type="component" value="Unassembled WGS sequence"/>
</dbReference>
<feature type="domain" description="Acyl-CoA dehydrogenase/oxidase C-terminal" evidence="6">
    <location>
        <begin position="304"/>
        <end position="460"/>
    </location>
</feature>
<keyword evidence="4 5" id="KW-0274">FAD</keyword>
<evidence type="ECO:0000256" key="5">
    <source>
        <dbReference type="RuleBase" id="RU362125"/>
    </source>
</evidence>
<feature type="domain" description="Acyl-CoA oxidase/dehydrogenase middle" evidence="7">
    <location>
        <begin position="197"/>
        <end position="294"/>
    </location>
</feature>
<dbReference type="Gene3D" id="1.20.140.10">
    <property type="entry name" value="Butyryl-CoA Dehydrogenase, subunit A, domain 3"/>
    <property type="match status" value="1"/>
</dbReference>
<dbReference type="Pfam" id="PF02770">
    <property type="entry name" value="Acyl-CoA_dh_M"/>
    <property type="match status" value="1"/>
</dbReference>
<gene>
    <name evidence="9" type="ORF">Ae201684_005196</name>
</gene>
<evidence type="ECO:0000313" key="10">
    <source>
        <dbReference type="Proteomes" id="UP000481153"/>
    </source>
</evidence>
<evidence type="ECO:0000259" key="6">
    <source>
        <dbReference type="Pfam" id="PF00441"/>
    </source>
</evidence>
<keyword evidence="10" id="KW-1185">Reference proteome</keyword>
<dbReference type="GO" id="GO:0003995">
    <property type="term" value="F:acyl-CoA dehydrogenase activity"/>
    <property type="evidence" value="ECO:0007669"/>
    <property type="project" value="InterPro"/>
</dbReference>
<evidence type="ECO:0000259" key="8">
    <source>
        <dbReference type="Pfam" id="PF18158"/>
    </source>
</evidence>
<dbReference type="InterPro" id="IPR036250">
    <property type="entry name" value="AcylCo_DH-like_C"/>
</dbReference>
<evidence type="ECO:0000259" key="7">
    <source>
        <dbReference type="Pfam" id="PF02770"/>
    </source>
</evidence>
<dbReference type="AlphaFoldDB" id="A0A6G0XFI6"/>
<evidence type="ECO:0008006" key="11">
    <source>
        <dbReference type="Google" id="ProtNLM"/>
    </source>
</evidence>
<protein>
    <recommendedName>
        <fullName evidence="11">Acyl-CoA dehydrogenase/oxidase C-terminal domain-containing protein</fullName>
    </recommendedName>
</protein>
<comment type="similarity">
    <text evidence="2 5">Belongs to the acyl-CoA dehydrogenase family.</text>
</comment>
<evidence type="ECO:0000313" key="9">
    <source>
        <dbReference type="EMBL" id="KAF0739008.1"/>
    </source>
</evidence>
<keyword evidence="3 5" id="KW-0285">Flavoprotein</keyword>
<dbReference type="PROSITE" id="PS00073">
    <property type="entry name" value="ACYL_COA_DH_2"/>
    <property type="match status" value="1"/>
</dbReference>
<dbReference type="SUPFAM" id="SSF47203">
    <property type="entry name" value="Acyl-CoA dehydrogenase C-terminal domain-like"/>
    <property type="match status" value="1"/>
</dbReference>
<dbReference type="Gene3D" id="6.10.250.600">
    <property type="match status" value="1"/>
</dbReference>
<dbReference type="InterPro" id="IPR006089">
    <property type="entry name" value="Acyl-CoA_DH_CS"/>
</dbReference>
<dbReference type="PANTHER" id="PTHR42707:SF2">
    <property type="entry name" value="ACD11 DEHYDROGENASE"/>
    <property type="match status" value="1"/>
</dbReference>
<dbReference type="Pfam" id="PF18158">
    <property type="entry name" value="AidB_N"/>
    <property type="match status" value="1"/>
</dbReference>
<evidence type="ECO:0000256" key="3">
    <source>
        <dbReference type="ARBA" id="ARBA00022630"/>
    </source>
</evidence>
<dbReference type="Pfam" id="PF00441">
    <property type="entry name" value="Acyl-CoA_dh_1"/>
    <property type="match status" value="1"/>
</dbReference>
<evidence type="ECO:0000256" key="1">
    <source>
        <dbReference type="ARBA" id="ARBA00001974"/>
    </source>
</evidence>
<comment type="caution">
    <text evidence="9">The sequence shown here is derived from an EMBL/GenBank/DDBJ whole genome shotgun (WGS) entry which is preliminary data.</text>
</comment>
<dbReference type="InterPro" id="IPR041504">
    <property type="entry name" value="AidB_N"/>
</dbReference>
<dbReference type="Gene3D" id="2.40.110.20">
    <property type="match status" value="1"/>
</dbReference>
<feature type="domain" description="Adaptive response protein AidB N-terminal" evidence="8">
    <location>
        <begin position="35"/>
        <end position="176"/>
    </location>
</feature>
<evidence type="ECO:0000256" key="4">
    <source>
        <dbReference type="ARBA" id="ARBA00022827"/>
    </source>
</evidence>
<dbReference type="SUPFAM" id="SSF56645">
    <property type="entry name" value="Acyl-CoA dehydrogenase NM domain-like"/>
    <property type="match status" value="1"/>
</dbReference>
<dbReference type="EMBL" id="VJMJ01000067">
    <property type="protein sequence ID" value="KAF0739008.1"/>
    <property type="molecule type" value="Genomic_DNA"/>
</dbReference>
<proteinExistence type="inferred from homology"/>
<dbReference type="PANTHER" id="PTHR42707">
    <property type="entry name" value="ACYL-COA DEHYDROGENASE"/>
    <property type="match status" value="1"/>
</dbReference>
<dbReference type="InterPro" id="IPR052904">
    <property type="entry name" value="Acyl-CoA_dehydrogenase-like"/>
</dbReference>
<keyword evidence="5" id="KW-0560">Oxidoreductase</keyword>
<evidence type="ECO:0000256" key="2">
    <source>
        <dbReference type="ARBA" id="ARBA00009347"/>
    </source>
</evidence>
<dbReference type="InterPro" id="IPR009075">
    <property type="entry name" value="AcylCo_DH/oxidase_C"/>
</dbReference>
<reference evidence="9 10" key="1">
    <citation type="submission" date="2019-07" db="EMBL/GenBank/DDBJ databases">
        <title>Genomics analysis of Aphanomyces spp. identifies a new class of oomycete effector associated with host adaptation.</title>
        <authorList>
            <person name="Gaulin E."/>
        </authorList>
    </citation>
    <scope>NUCLEOTIDE SEQUENCE [LARGE SCALE GENOMIC DNA]</scope>
    <source>
        <strain evidence="9 10">ATCC 201684</strain>
    </source>
</reference>
<dbReference type="InterPro" id="IPR009100">
    <property type="entry name" value="AcylCoA_DH/oxidase_NM_dom_sf"/>
</dbReference>
<sequence length="564" mass="62471">MLRKIVWQTMGRKEVARTASSSRSGFFQEAPNLGNQYEDDKALVSLVRRLIPAQTRQSMNLDEELHRCGARVVARDILDACEDAENNPPRHVPFDPWGHRVDKLVMAEGWKTMKRIAAEEGLISLAYDNQFGEHARTYQFAKYFLFAPSSAVFTCPLAMADGAARLIELLPQRSATLENALRHLLSRDPALAWTSGQWMTERPGGSDVSRTETIAVPDPNSTSYHISGFKWFSSATDSEMTLLLARLDDSPRLSLFFGHIHRPDGSGLNGIRIQRLKPKLGTKALPTAELELDGMEAELVGEPGRGVATIATVLNITRVHTAVNAVSFLRRALAIADSFASKRVAFGKLIKDHPLHKKTLWDLHAIYRQCLHLVFHTVAVLGRVEDASRRSDVNKEDELLLRLLTPVLKAWASKVSFAAISECCEALGGAGYVEDVGIARLLRDCQVLTIWEGTTNILSLDLRKLLVKDAAYKTAWTRFLSHLLQEVPVSPTKTAIEQRINSVASQLDSFDESDARNVLFDIGETTSAVLLLAHAHATGDADDLAFATFACTGTYPLEILRPRL</sequence>
<organism evidence="9 10">
    <name type="scientific">Aphanomyces euteiches</name>
    <dbReference type="NCBI Taxonomy" id="100861"/>
    <lineage>
        <taxon>Eukaryota</taxon>
        <taxon>Sar</taxon>
        <taxon>Stramenopiles</taxon>
        <taxon>Oomycota</taxon>
        <taxon>Saprolegniomycetes</taxon>
        <taxon>Saprolegniales</taxon>
        <taxon>Verrucalvaceae</taxon>
        <taxon>Aphanomyces</taxon>
    </lineage>
</organism>